<accession>A0ACC0K594</accession>
<protein>
    <submittedName>
        <fullName evidence="1">Uncharacterized protein</fullName>
    </submittedName>
</protein>
<name>A0ACC0K594_CHOFU</name>
<evidence type="ECO:0000313" key="2">
    <source>
        <dbReference type="Proteomes" id="UP001064048"/>
    </source>
</evidence>
<evidence type="ECO:0000313" key="1">
    <source>
        <dbReference type="EMBL" id="KAI8431417.1"/>
    </source>
</evidence>
<reference evidence="1 2" key="1">
    <citation type="journal article" date="2022" name="Genome Biol. Evol.">
        <title>The Spruce Budworm Genome: Reconstructing the Evolutionary History of Antifreeze Proteins.</title>
        <authorList>
            <person name="Beliveau C."/>
            <person name="Gagne P."/>
            <person name="Picq S."/>
            <person name="Vernygora O."/>
            <person name="Keeling C.I."/>
            <person name="Pinkney K."/>
            <person name="Doucet D."/>
            <person name="Wen F."/>
            <person name="Johnston J.S."/>
            <person name="Maaroufi H."/>
            <person name="Boyle B."/>
            <person name="Laroche J."/>
            <person name="Dewar K."/>
            <person name="Juretic N."/>
            <person name="Blackburn G."/>
            <person name="Nisole A."/>
            <person name="Brunet B."/>
            <person name="Brandao M."/>
            <person name="Lumley L."/>
            <person name="Duan J."/>
            <person name="Quan G."/>
            <person name="Lucarotti C.J."/>
            <person name="Roe A.D."/>
            <person name="Sperling F.A.H."/>
            <person name="Levesque R.C."/>
            <person name="Cusson M."/>
        </authorList>
    </citation>
    <scope>NUCLEOTIDE SEQUENCE [LARGE SCALE GENOMIC DNA]</scope>
    <source>
        <strain evidence="1">Glfc:IPQL:Cfum</strain>
    </source>
</reference>
<gene>
    <name evidence="1" type="ORF">MSG28_015939</name>
</gene>
<proteinExistence type="predicted"/>
<comment type="caution">
    <text evidence="1">The sequence shown here is derived from an EMBL/GenBank/DDBJ whole genome shotgun (WGS) entry which is preliminary data.</text>
</comment>
<keyword evidence="2" id="KW-1185">Reference proteome</keyword>
<dbReference type="Proteomes" id="UP001064048">
    <property type="component" value="Chromosome 30"/>
</dbReference>
<sequence>MLRRAIKSIIKYYIFFLLSYCNAAEILTENTETVHLKNERIKDICGKINDICLTSNMPLCTVRVVKGKLQFMEFDNNCFLFLYNMCVYPGKEWAIKDVGSCKKQNLRRFAEEVEKAQPTNYNVSDLTTDGNTETLADDKTGVANVEKTPDTGLTGDNIGSTDNPVTAGDNTLVTNDNVESTTDVTEVMTDDTKQTTDDNTELANNETNISGDSESLKLGLRTPRTTYGVEQAPDGHNCPYHCPNVYSPVCVNVNRGEGKYYRLLFFVNHCEADRHYCLHWDTEYQPPPNEEYEMVRPPSNAAWSYCAGNK</sequence>
<dbReference type="EMBL" id="CM046130">
    <property type="protein sequence ID" value="KAI8431417.1"/>
    <property type="molecule type" value="Genomic_DNA"/>
</dbReference>
<organism evidence="1 2">
    <name type="scientific">Choristoneura fumiferana</name>
    <name type="common">Spruce budworm moth</name>
    <name type="synonym">Archips fumiferana</name>
    <dbReference type="NCBI Taxonomy" id="7141"/>
    <lineage>
        <taxon>Eukaryota</taxon>
        <taxon>Metazoa</taxon>
        <taxon>Ecdysozoa</taxon>
        <taxon>Arthropoda</taxon>
        <taxon>Hexapoda</taxon>
        <taxon>Insecta</taxon>
        <taxon>Pterygota</taxon>
        <taxon>Neoptera</taxon>
        <taxon>Endopterygota</taxon>
        <taxon>Lepidoptera</taxon>
        <taxon>Glossata</taxon>
        <taxon>Ditrysia</taxon>
        <taxon>Tortricoidea</taxon>
        <taxon>Tortricidae</taxon>
        <taxon>Tortricinae</taxon>
        <taxon>Choristoneura</taxon>
    </lineage>
</organism>